<evidence type="ECO:0000313" key="10">
    <source>
        <dbReference type="Proteomes" id="UP000320333"/>
    </source>
</evidence>
<dbReference type="GO" id="GO:0005634">
    <property type="term" value="C:nucleus"/>
    <property type="evidence" value="ECO:0007669"/>
    <property type="project" value="TreeGrafter"/>
</dbReference>
<dbReference type="FunFam" id="3.60.21.10:FF:000212">
    <property type="entry name" value="Serine/threonine-protein phosphatase"/>
    <property type="match status" value="1"/>
</dbReference>
<dbReference type="SUPFAM" id="SSF56300">
    <property type="entry name" value="Metallo-dependent phosphatases"/>
    <property type="match status" value="1"/>
</dbReference>
<dbReference type="Proteomes" id="UP000320333">
    <property type="component" value="Unassembled WGS sequence"/>
</dbReference>
<keyword evidence="4" id="KW-0904">Protein phosphatase</keyword>
<dbReference type="InterPro" id="IPR029052">
    <property type="entry name" value="Metallo-depent_PP-like"/>
</dbReference>
<evidence type="ECO:0000256" key="7">
    <source>
        <dbReference type="SAM" id="MobiDB-lite"/>
    </source>
</evidence>
<dbReference type="PANTHER" id="PTHR11668">
    <property type="entry name" value="SERINE/THREONINE PROTEIN PHOSPHATASE"/>
    <property type="match status" value="1"/>
</dbReference>
<reference evidence="9 10" key="1">
    <citation type="journal article" date="2019" name="Sci. Rep.">
        <title>Comparative genomics of chytrid fungi reveal insights into the obligate biotrophic and pathogenic lifestyle of Synchytrium endobioticum.</title>
        <authorList>
            <person name="van de Vossenberg B.T.L.H."/>
            <person name="Warris S."/>
            <person name="Nguyen H.D.T."/>
            <person name="van Gent-Pelzer M.P.E."/>
            <person name="Joly D.L."/>
            <person name="van de Geest H.C."/>
            <person name="Bonants P.J.M."/>
            <person name="Smith D.S."/>
            <person name="Levesque C.A."/>
            <person name="van der Lee T.A.J."/>
        </authorList>
    </citation>
    <scope>NUCLEOTIDE SEQUENCE [LARGE SCALE GENOMIC DNA]</scope>
    <source>
        <strain evidence="9 10">CBS 675.73</strain>
    </source>
</reference>
<evidence type="ECO:0000256" key="3">
    <source>
        <dbReference type="ARBA" id="ARBA00022801"/>
    </source>
</evidence>
<name>A0A507DJJ1_9FUNG</name>
<dbReference type="EMBL" id="QEAP01001114">
    <property type="protein sequence ID" value="TPX51676.1"/>
    <property type="molecule type" value="Genomic_DNA"/>
</dbReference>
<dbReference type="SMART" id="SM00156">
    <property type="entry name" value="PP2Ac"/>
    <property type="match status" value="1"/>
</dbReference>
<evidence type="ECO:0000313" key="9">
    <source>
        <dbReference type="EMBL" id="TPX51676.1"/>
    </source>
</evidence>
<dbReference type="GO" id="GO:0005737">
    <property type="term" value="C:cytoplasm"/>
    <property type="evidence" value="ECO:0007669"/>
    <property type="project" value="TreeGrafter"/>
</dbReference>
<dbReference type="PROSITE" id="PS00125">
    <property type="entry name" value="SER_THR_PHOSPHATASE"/>
    <property type="match status" value="1"/>
</dbReference>
<dbReference type="Gene3D" id="3.60.21.10">
    <property type="match status" value="1"/>
</dbReference>
<comment type="catalytic activity">
    <reaction evidence="6">
        <text>O-phospho-L-threonyl-[protein] + H2O = L-threonyl-[protein] + phosphate</text>
        <dbReference type="Rhea" id="RHEA:47004"/>
        <dbReference type="Rhea" id="RHEA-COMP:11060"/>
        <dbReference type="Rhea" id="RHEA-COMP:11605"/>
        <dbReference type="ChEBI" id="CHEBI:15377"/>
        <dbReference type="ChEBI" id="CHEBI:30013"/>
        <dbReference type="ChEBI" id="CHEBI:43474"/>
        <dbReference type="ChEBI" id="CHEBI:61977"/>
        <dbReference type="EC" id="3.1.3.16"/>
    </reaction>
</comment>
<dbReference type="Pfam" id="PF16891">
    <property type="entry name" value="STPPase_N"/>
    <property type="match status" value="1"/>
</dbReference>
<dbReference type="InterPro" id="IPR006186">
    <property type="entry name" value="Ser/Thr-sp_prot-phosphatase"/>
</dbReference>
<evidence type="ECO:0000256" key="6">
    <source>
        <dbReference type="RuleBase" id="RU004273"/>
    </source>
</evidence>
<organism evidence="9 10">
    <name type="scientific">Chytriomyces confervae</name>
    <dbReference type="NCBI Taxonomy" id="246404"/>
    <lineage>
        <taxon>Eukaryota</taxon>
        <taxon>Fungi</taxon>
        <taxon>Fungi incertae sedis</taxon>
        <taxon>Chytridiomycota</taxon>
        <taxon>Chytridiomycota incertae sedis</taxon>
        <taxon>Chytridiomycetes</taxon>
        <taxon>Chytridiales</taxon>
        <taxon>Chytriomycetaceae</taxon>
        <taxon>Chytriomyces</taxon>
    </lineage>
</organism>
<evidence type="ECO:0000256" key="4">
    <source>
        <dbReference type="ARBA" id="ARBA00022912"/>
    </source>
</evidence>
<dbReference type="OrthoDB" id="1930084at2759"/>
<dbReference type="STRING" id="246404.A0A507DJJ1"/>
<comment type="caution">
    <text evidence="9">The sequence shown here is derived from an EMBL/GenBank/DDBJ whole genome shotgun (WGS) entry which is preliminary data.</text>
</comment>
<dbReference type="PRINTS" id="PR00114">
    <property type="entry name" value="STPHPHTASE"/>
</dbReference>
<evidence type="ECO:0000256" key="2">
    <source>
        <dbReference type="ARBA" id="ARBA00022723"/>
    </source>
</evidence>
<keyword evidence="10" id="KW-1185">Reference proteome</keyword>
<sequence>MGNTPSGSSTPRNTPLPPEDHSDVKRSARRKSLPAPLHDLTDKAEIEAECDDSTHSLTVRSTDSLVAIAPKLSSSAPVSVKPILRPRADPVSPDSATGFSPLVAPANMAPTEDSLSAAAARAPSPANNPFNRINNLIRSATTPSSTISDMSHSSFPTANYSSLDIDACIHRLIEARHRKVGKSFCLKNAVIIAICHRVREVLMDQSDYVDRGKFSLETILLLFCYKLKYPLNFFLLRGNHECASVNRVYGFYDECKRRCNLKIWKTFTDVFNCLPVAAIVAGKIFCVHGGLSPSLISMDYIRAIPRPSEVPEFGLLNDLLWSDPSASAVDWEDNDRGVSYCFGPNIVTEFVTRHNLDLVARAHMVVEGGYEFFADRQLVTIFSAPNYCGEFDNKGAIMAVDENLLCSFEILEPQFTKKGPGRRTSTMFKGAGGG</sequence>
<dbReference type="PANTHER" id="PTHR11668:SF484">
    <property type="entry name" value="SERINE_THREONINE-PROTEIN PHOSPHATASE PP-Z1-RELATED"/>
    <property type="match status" value="1"/>
</dbReference>
<dbReference type="Pfam" id="PF00149">
    <property type="entry name" value="Metallophos"/>
    <property type="match status" value="1"/>
</dbReference>
<keyword evidence="3 6" id="KW-0378">Hydrolase</keyword>
<dbReference type="InterPro" id="IPR050341">
    <property type="entry name" value="PP1_catalytic_subunit"/>
</dbReference>
<keyword evidence="5" id="KW-0464">Manganese</keyword>
<dbReference type="EC" id="3.1.3.16" evidence="6"/>
<dbReference type="InterPro" id="IPR031675">
    <property type="entry name" value="STPPase_N"/>
</dbReference>
<dbReference type="GO" id="GO:0046872">
    <property type="term" value="F:metal ion binding"/>
    <property type="evidence" value="ECO:0007669"/>
    <property type="project" value="UniProtKB-KW"/>
</dbReference>
<evidence type="ECO:0000259" key="8">
    <source>
        <dbReference type="PROSITE" id="PS00125"/>
    </source>
</evidence>
<evidence type="ECO:0000256" key="1">
    <source>
        <dbReference type="ARBA" id="ARBA00001936"/>
    </source>
</evidence>
<comment type="similarity">
    <text evidence="6">Belongs to the PPP phosphatase family.</text>
</comment>
<dbReference type="AlphaFoldDB" id="A0A507DJJ1"/>
<dbReference type="InterPro" id="IPR004843">
    <property type="entry name" value="Calcineurin-like_PHP"/>
</dbReference>
<accession>A0A507DJJ1</accession>
<feature type="domain" description="Serine/threonine specific protein phosphatases" evidence="8">
    <location>
        <begin position="236"/>
        <end position="241"/>
    </location>
</feature>
<evidence type="ECO:0000256" key="5">
    <source>
        <dbReference type="ARBA" id="ARBA00023211"/>
    </source>
</evidence>
<comment type="cofactor">
    <cofactor evidence="1">
        <name>Mn(2+)</name>
        <dbReference type="ChEBI" id="CHEBI:29035"/>
    </cofactor>
</comment>
<protein>
    <recommendedName>
        <fullName evidence="6">Serine/threonine-protein phosphatase</fullName>
        <ecNumber evidence="6">3.1.3.16</ecNumber>
    </recommendedName>
</protein>
<proteinExistence type="inferred from homology"/>
<feature type="compositionally biased region" description="Polar residues" evidence="7">
    <location>
        <begin position="1"/>
        <end position="13"/>
    </location>
</feature>
<keyword evidence="2" id="KW-0479">Metal-binding</keyword>
<dbReference type="GO" id="GO:0004722">
    <property type="term" value="F:protein serine/threonine phosphatase activity"/>
    <property type="evidence" value="ECO:0007669"/>
    <property type="project" value="UniProtKB-EC"/>
</dbReference>
<feature type="region of interest" description="Disordered" evidence="7">
    <location>
        <begin position="1"/>
        <end position="41"/>
    </location>
</feature>
<gene>
    <name evidence="9" type="ORF">CcCBS67573_g10004</name>
</gene>